<comment type="caution">
    <text evidence="2">The sequence shown here is derived from an EMBL/GenBank/DDBJ whole genome shotgun (WGS) entry which is preliminary data.</text>
</comment>
<evidence type="ECO:0000313" key="2">
    <source>
        <dbReference type="EMBL" id="MBT1705571.1"/>
    </source>
</evidence>
<dbReference type="InterPro" id="IPR025324">
    <property type="entry name" value="DUF4230"/>
</dbReference>
<keyword evidence="1" id="KW-0472">Membrane</keyword>
<keyword evidence="1" id="KW-1133">Transmembrane helix</keyword>
<reference evidence="2 3" key="1">
    <citation type="submission" date="2021-05" db="EMBL/GenBank/DDBJ databases">
        <title>A Polyphasic approach of four new species of the genus Ohtaekwangia: Ohtaekwangia histidinii sp. nov., Ohtaekwangia cretensis sp. nov., Ohtaekwangia indiensis sp. nov., Ohtaekwangia reichenbachii sp. nov. from diverse environment.</title>
        <authorList>
            <person name="Octaviana S."/>
        </authorList>
    </citation>
    <scope>NUCLEOTIDE SEQUENCE [LARGE SCALE GENOMIC DNA]</scope>
    <source>
        <strain evidence="2 3">PWU20</strain>
    </source>
</reference>
<organism evidence="2 3">
    <name type="scientific">Chryseosolibacter indicus</name>
    <dbReference type="NCBI Taxonomy" id="2782351"/>
    <lineage>
        <taxon>Bacteria</taxon>
        <taxon>Pseudomonadati</taxon>
        <taxon>Bacteroidota</taxon>
        <taxon>Cytophagia</taxon>
        <taxon>Cytophagales</taxon>
        <taxon>Chryseotaleaceae</taxon>
        <taxon>Chryseosolibacter</taxon>
    </lineage>
</organism>
<evidence type="ECO:0000313" key="3">
    <source>
        <dbReference type="Proteomes" id="UP000772618"/>
    </source>
</evidence>
<proteinExistence type="predicted"/>
<dbReference type="EMBL" id="JAHESD010000059">
    <property type="protein sequence ID" value="MBT1705571.1"/>
    <property type="molecule type" value="Genomic_DNA"/>
</dbReference>
<keyword evidence="3" id="KW-1185">Reference proteome</keyword>
<dbReference type="Pfam" id="PF14014">
    <property type="entry name" value="DUF4230"/>
    <property type="match status" value="1"/>
</dbReference>
<dbReference type="RefSeq" id="WP_254155531.1">
    <property type="nucleotide sequence ID" value="NZ_JAHESD010000059.1"/>
</dbReference>
<name>A0ABS5VZW4_9BACT</name>
<gene>
    <name evidence="2" type="ORF">KK060_19935</name>
</gene>
<evidence type="ECO:0000256" key="1">
    <source>
        <dbReference type="SAM" id="Phobius"/>
    </source>
</evidence>
<dbReference type="Proteomes" id="UP000772618">
    <property type="component" value="Unassembled WGS sequence"/>
</dbReference>
<accession>A0ABS5VZW4</accession>
<sequence length="215" mass="24687">MFSNRKALAFVIFLSAICIAAYVLIIYIPATLAKRSYDGAKQIGNDIKNAFQFTPQITVNNTVVLHQQTPILELATVSQTYNHKYEWVNQWMRSTKKITITGNFIAKAGFNLQQKFSIDIDEDRAIITLPQPKILSVESTGNVIFRDENGVWNWVNQDDRSKAVSAFYTDARRYAEQATFVSDAKVKMEDQLRDILKAHAKEVEFRYTEELDKSY</sequence>
<protein>
    <submittedName>
        <fullName evidence="2">DUF4230 domain-containing protein</fullName>
    </submittedName>
</protein>
<keyword evidence="1" id="KW-0812">Transmembrane</keyword>
<feature type="transmembrane region" description="Helical" evidence="1">
    <location>
        <begin position="7"/>
        <end position="28"/>
    </location>
</feature>